<feature type="compositionally biased region" description="Basic and acidic residues" evidence="1">
    <location>
        <begin position="59"/>
        <end position="69"/>
    </location>
</feature>
<organism evidence="3 4">
    <name type="scientific">Marchantia polymorpha subsp. ruderalis</name>
    <dbReference type="NCBI Taxonomy" id="1480154"/>
    <lineage>
        <taxon>Eukaryota</taxon>
        <taxon>Viridiplantae</taxon>
        <taxon>Streptophyta</taxon>
        <taxon>Embryophyta</taxon>
        <taxon>Marchantiophyta</taxon>
        <taxon>Marchantiopsida</taxon>
        <taxon>Marchantiidae</taxon>
        <taxon>Marchantiales</taxon>
        <taxon>Marchantiaceae</taxon>
        <taxon>Marchantia</taxon>
    </lineage>
</organism>
<proteinExistence type="predicted"/>
<gene>
    <name evidence="3" type="ORF">AXG93_3384s2080</name>
</gene>
<evidence type="ECO:0000256" key="1">
    <source>
        <dbReference type="SAM" id="MobiDB-lite"/>
    </source>
</evidence>
<dbReference type="AlphaFoldDB" id="A0A176WHC0"/>
<feature type="transmembrane region" description="Helical" evidence="2">
    <location>
        <begin position="107"/>
        <end position="126"/>
    </location>
</feature>
<feature type="compositionally biased region" description="Acidic residues" evidence="1">
    <location>
        <begin position="70"/>
        <end position="79"/>
    </location>
</feature>
<protein>
    <submittedName>
        <fullName evidence="3">Uncharacterized protein</fullName>
    </submittedName>
</protein>
<feature type="region of interest" description="Disordered" evidence="1">
    <location>
        <begin position="57"/>
        <end position="100"/>
    </location>
</feature>
<keyword evidence="2" id="KW-0472">Membrane</keyword>
<comment type="caution">
    <text evidence="3">The sequence shown here is derived from an EMBL/GenBank/DDBJ whole genome shotgun (WGS) entry which is preliminary data.</text>
</comment>
<name>A0A176WHC0_MARPO</name>
<keyword evidence="2" id="KW-0812">Transmembrane</keyword>
<dbReference type="EMBL" id="LVLJ01000986">
    <property type="protein sequence ID" value="OAE31732.1"/>
    <property type="molecule type" value="Genomic_DNA"/>
</dbReference>
<evidence type="ECO:0000313" key="4">
    <source>
        <dbReference type="Proteomes" id="UP000077202"/>
    </source>
</evidence>
<evidence type="ECO:0000256" key="2">
    <source>
        <dbReference type="SAM" id="Phobius"/>
    </source>
</evidence>
<keyword evidence="2" id="KW-1133">Transmembrane helix</keyword>
<sequence length="136" mass="14434">MRHVEKLDAIDDIRVPIGSDGNLLSFGLRVKEASSEVCLLCLFKDLRELFIDASSPMEWGRDSSESMRGEEEEEEEEEEGGRAGGGTQGGHGGVRNRDRMVQSTRDTVLNIAVAGAGAAAAAAAVLGKEVGARLSC</sequence>
<feature type="compositionally biased region" description="Gly residues" evidence="1">
    <location>
        <begin position="82"/>
        <end position="93"/>
    </location>
</feature>
<dbReference type="Proteomes" id="UP000077202">
    <property type="component" value="Unassembled WGS sequence"/>
</dbReference>
<reference evidence="3" key="1">
    <citation type="submission" date="2016-03" db="EMBL/GenBank/DDBJ databases">
        <title>Mechanisms controlling the formation of the plant cell surface in tip-growing cells are functionally conserved among land plants.</title>
        <authorList>
            <person name="Honkanen S."/>
            <person name="Jones V.A."/>
            <person name="Morieri G."/>
            <person name="Champion C."/>
            <person name="Hetherington A.J."/>
            <person name="Kelly S."/>
            <person name="Saint-Marcoux D."/>
            <person name="Proust H."/>
            <person name="Prescott H."/>
            <person name="Dolan L."/>
        </authorList>
    </citation>
    <scope>NUCLEOTIDE SEQUENCE [LARGE SCALE GENOMIC DNA]</scope>
    <source>
        <tissue evidence="3">Whole gametophyte</tissue>
    </source>
</reference>
<keyword evidence="4" id="KW-1185">Reference proteome</keyword>
<accession>A0A176WHC0</accession>
<evidence type="ECO:0000313" key="3">
    <source>
        <dbReference type="EMBL" id="OAE31732.1"/>
    </source>
</evidence>